<evidence type="ECO:0000256" key="1">
    <source>
        <dbReference type="SAM" id="MobiDB-lite"/>
    </source>
</evidence>
<accession>A0A5J4VZE2</accession>
<protein>
    <submittedName>
        <fullName evidence="2">Uncharacterized protein</fullName>
    </submittedName>
</protein>
<gene>
    <name evidence="2" type="ORF">EZS28_016421</name>
</gene>
<dbReference type="EMBL" id="SNRW01004134">
    <property type="protein sequence ID" value="KAA6388051.1"/>
    <property type="molecule type" value="Genomic_DNA"/>
</dbReference>
<organism evidence="2 3">
    <name type="scientific">Streblomastix strix</name>
    <dbReference type="NCBI Taxonomy" id="222440"/>
    <lineage>
        <taxon>Eukaryota</taxon>
        <taxon>Metamonada</taxon>
        <taxon>Preaxostyla</taxon>
        <taxon>Oxymonadida</taxon>
        <taxon>Streblomastigidae</taxon>
        <taxon>Streblomastix</taxon>
    </lineage>
</organism>
<reference evidence="2 3" key="1">
    <citation type="submission" date="2019-03" db="EMBL/GenBank/DDBJ databases">
        <title>Single cell metagenomics reveals metabolic interactions within the superorganism composed of flagellate Streblomastix strix and complex community of Bacteroidetes bacteria on its surface.</title>
        <authorList>
            <person name="Treitli S.C."/>
            <person name="Kolisko M."/>
            <person name="Husnik F."/>
            <person name="Keeling P."/>
            <person name="Hampl V."/>
        </authorList>
    </citation>
    <scope>NUCLEOTIDE SEQUENCE [LARGE SCALE GENOMIC DNA]</scope>
    <source>
        <strain evidence="2">ST1C</strain>
    </source>
</reference>
<dbReference type="Proteomes" id="UP000324800">
    <property type="component" value="Unassembled WGS sequence"/>
</dbReference>
<evidence type="ECO:0000313" key="2">
    <source>
        <dbReference type="EMBL" id="KAA6388051.1"/>
    </source>
</evidence>
<name>A0A5J4VZE2_9EUKA</name>
<dbReference type="AlphaFoldDB" id="A0A5J4VZE2"/>
<feature type="region of interest" description="Disordered" evidence="1">
    <location>
        <begin position="1"/>
        <end position="27"/>
    </location>
</feature>
<proteinExistence type="predicted"/>
<evidence type="ECO:0000313" key="3">
    <source>
        <dbReference type="Proteomes" id="UP000324800"/>
    </source>
</evidence>
<sequence length="97" mass="10731">MLQSAQNSEQSSRFGHHQGGNVSNRSYVPDDLITAFDMLDRGDENSFLEIQRCSLDESIISNPKLAQKTLKRLAKKFFNLPNQEISGSFAGLIAVSA</sequence>
<comment type="caution">
    <text evidence="2">The sequence shown here is derived from an EMBL/GenBank/DDBJ whole genome shotgun (WGS) entry which is preliminary data.</text>
</comment>
<feature type="compositionally biased region" description="Polar residues" evidence="1">
    <location>
        <begin position="1"/>
        <end position="13"/>
    </location>
</feature>